<feature type="non-terminal residue" evidence="1">
    <location>
        <position position="1"/>
    </location>
</feature>
<dbReference type="EMBL" id="CAJVPM010006090">
    <property type="protein sequence ID" value="CAG8531617.1"/>
    <property type="molecule type" value="Genomic_DNA"/>
</dbReference>
<gene>
    <name evidence="1" type="ORF">SCALOS_LOCUS4481</name>
</gene>
<proteinExistence type="predicted"/>
<organism evidence="1 2">
    <name type="scientific">Scutellospora calospora</name>
    <dbReference type="NCBI Taxonomy" id="85575"/>
    <lineage>
        <taxon>Eukaryota</taxon>
        <taxon>Fungi</taxon>
        <taxon>Fungi incertae sedis</taxon>
        <taxon>Mucoromycota</taxon>
        <taxon>Glomeromycotina</taxon>
        <taxon>Glomeromycetes</taxon>
        <taxon>Diversisporales</taxon>
        <taxon>Gigasporaceae</taxon>
        <taxon>Scutellospora</taxon>
    </lineage>
</organism>
<evidence type="ECO:0000313" key="1">
    <source>
        <dbReference type="EMBL" id="CAG8531617.1"/>
    </source>
</evidence>
<keyword evidence="2" id="KW-1185">Reference proteome</keyword>
<name>A0ACA9LL48_9GLOM</name>
<comment type="caution">
    <text evidence="1">The sequence shown here is derived from an EMBL/GenBank/DDBJ whole genome shotgun (WGS) entry which is preliminary data.</text>
</comment>
<evidence type="ECO:0000313" key="2">
    <source>
        <dbReference type="Proteomes" id="UP000789860"/>
    </source>
</evidence>
<protein>
    <submittedName>
        <fullName evidence="1">10947_t:CDS:1</fullName>
    </submittedName>
</protein>
<dbReference type="Proteomes" id="UP000789860">
    <property type="component" value="Unassembled WGS sequence"/>
</dbReference>
<accession>A0ACA9LL48</accession>
<reference evidence="1" key="1">
    <citation type="submission" date="2021-06" db="EMBL/GenBank/DDBJ databases">
        <authorList>
            <person name="Kallberg Y."/>
            <person name="Tangrot J."/>
            <person name="Rosling A."/>
        </authorList>
    </citation>
    <scope>NUCLEOTIDE SEQUENCE</scope>
    <source>
        <strain evidence="1">AU212A</strain>
    </source>
</reference>
<sequence>HNEPYLYKRSTDYLINNHFFEIEPEKTAFSLDIKPINYPDKCTLSQLHLLARHGSRYPDPDTNEGFDKISKAFSNYKNPFPKRKNMRLITRGKLESYYDGLQSRKRYEKFWKNVKYDTDVTKFQSVALFWVGESTMAFSEGIFDGTGPIGSNKNEPVYIWSLPQMFIACRRWNETVSNNFTFYIEQTYEYGNKTLAPIAEKMSKKYNINPPLDPQLLPYMFFYCEFWVLHFNRTDTWCELLSDDELILASYYWNMKYYFLYSYGHPLNERLGCYYVTQLVNSVENYLNGTSLMVADMKIGQGFTQIILLTTLSLKYMQQKVFYWSSTIYFEIYTCTGSDALIRLVVDFEPYLIPGCGSEYCKWTKFKNILGSKINCDYDKMCAYP</sequence>